<feature type="signal peptide" evidence="2">
    <location>
        <begin position="1"/>
        <end position="28"/>
    </location>
</feature>
<protein>
    <recommendedName>
        <fullName evidence="5">Tetratricopeptide repeat protein</fullName>
    </recommendedName>
</protein>
<accession>A0A1H9WKI6</accession>
<dbReference type="SUPFAM" id="SSF48452">
    <property type="entry name" value="TPR-like"/>
    <property type="match status" value="1"/>
</dbReference>
<evidence type="ECO:0008006" key="5">
    <source>
        <dbReference type="Google" id="ProtNLM"/>
    </source>
</evidence>
<gene>
    <name evidence="3" type="ORF">SAMN04490244_11179</name>
</gene>
<feature type="region of interest" description="Disordered" evidence="1">
    <location>
        <begin position="249"/>
        <end position="321"/>
    </location>
</feature>
<feature type="chain" id="PRO_5011783910" description="Tetratricopeptide repeat protein" evidence="2">
    <location>
        <begin position="29"/>
        <end position="495"/>
    </location>
</feature>
<keyword evidence="2" id="KW-0732">Signal</keyword>
<dbReference type="Proteomes" id="UP000198885">
    <property type="component" value="Unassembled WGS sequence"/>
</dbReference>
<name>A0A1H9WKI6_9RHOB</name>
<evidence type="ECO:0000256" key="1">
    <source>
        <dbReference type="SAM" id="MobiDB-lite"/>
    </source>
</evidence>
<organism evidence="3 4">
    <name type="scientific">Tranquillimonas rosea</name>
    <dbReference type="NCBI Taxonomy" id="641238"/>
    <lineage>
        <taxon>Bacteria</taxon>
        <taxon>Pseudomonadati</taxon>
        <taxon>Pseudomonadota</taxon>
        <taxon>Alphaproteobacteria</taxon>
        <taxon>Rhodobacterales</taxon>
        <taxon>Roseobacteraceae</taxon>
        <taxon>Tranquillimonas</taxon>
    </lineage>
</organism>
<evidence type="ECO:0000313" key="3">
    <source>
        <dbReference type="EMBL" id="SES34408.1"/>
    </source>
</evidence>
<dbReference type="AlphaFoldDB" id="A0A1H9WKI6"/>
<proteinExistence type="predicted"/>
<dbReference type="Gene3D" id="1.25.40.10">
    <property type="entry name" value="Tetratricopeptide repeat domain"/>
    <property type="match status" value="1"/>
</dbReference>
<evidence type="ECO:0000256" key="2">
    <source>
        <dbReference type="SAM" id="SignalP"/>
    </source>
</evidence>
<feature type="compositionally biased region" description="Low complexity" evidence="1">
    <location>
        <begin position="249"/>
        <end position="266"/>
    </location>
</feature>
<keyword evidence="4" id="KW-1185">Reference proteome</keyword>
<evidence type="ECO:0000313" key="4">
    <source>
        <dbReference type="Proteomes" id="UP000198885"/>
    </source>
</evidence>
<dbReference type="RefSeq" id="WP_177190501.1">
    <property type="nucleotide sequence ID" value="NZ_CBDDGO010000004.1"/>
</dbReference>
<dbReference type="STRING" id="641238.SAMN04490244_11179"/>
<reference evidence="3 4" key="1">
    <citation type="submission" date="2016-10" db="EMBL/GenBank/DDBJ databases">
        <authorList>
            <person name="de Groot N.N."/>
        </authorList>
    </citation>
    <scope>NUCLEOTIDE SEQUENCE [LARGE SCALE GENOMIC DNA]</scope>
    <source>
        <strain evidence="3 4">DSM 23042</strain>
    </source>
</reference>
<sequence>MLFPLTLSPRRIALAALVSLVAGSPLSAQSVSESDLAALRYFLSIGDEQAVRAEKERLQEEFPDVEIDALLEDLTQRSDQVDTSQIWELIARSEYEGARELIARTRQEQPSWSPPDELLNVLNERQGQTNFDTAIAEDDLTAALATIGEFPDLLTCQRVNNAWQLAELQARNERVDSAISTYSGILSTCTTSDYVIATLQKASQVGTESQVAALFETARERNPSMRSRLADLESELAPLIGRQDMVNGTAMDSASSTSSTASRSGGPAPVTSLRPEYRGNRVAPARVSRTARDAPVPVNPAPAPSTGRQAPAGGGSLSSAAAAADREDWATCLRLTNGNQSARMLSQRGWCAMNMGRPLEAIRAFQTAAANTGDAQLARDSNYGAILAYLEADMVREAADLSRRASLSAQQRQTTDKSILSQLALQSFDNRRYNETVAYVDRLSRETGGLDRGMAMLRGYALLHSGRKPQARQQFMAVHRSSPGPDSQRALVEAR</sequence>
<dbReference type="EMBL" id="FOGU01000011">
    <property type="protein sequence ID" value="SES34408.1"/>
    <property type="molecule type" value="Genomic_DNA"/>
</dbReference>
<dbReference type="InterPro" id="IPR011990">
    <property type="entry name" value="TPR-like_helical_dom_sf"/>
</dbReference>